<dbReference type="Proteomes" id="UP000236370">
    <property type="component" value="Unassembled WGS sequence"/>
</dbReference>
<accession>A0A2J8IJD2</accession>
<name>A0A2J8IJD2_PANTR</name>
<reference evidence="1 2" key="1">
    <citation type="submission" date="2017-12" db="EMBL/GenBank/DDBJ databases">
        <title>High-resolution comparative analysis of great ape genomes.</title>
        <authorList>
            <person name="Pollen A."/>
            <person name="Hastie A."/>
            <person name="Hormozdiari F."/>
            <person name="Dougherty M."/>
            <person name="Liu R."/>
            <person name="Chaisson M."/>
            <person name="Hoppe E."/>
            <person name="Hill C."/>
            <person name="Pang A."/>
            <person name="Hillier L."/>
            <person name="Baker C."/>
            <person name="Armstrong J."/>
            <person name="Shendure J."/>
            <person name="Paten B."/>
            <person name="Wilson R."/>
            <person name="Chao H."/>
            <person name="Schneider V."/>
            <person name="Ventura M."/>
            <person name="Kronenberg Z."/>
            <person name="Murali S."/>
            <person name="Gordon D."/>
            <person name="Cantsilieris S."/>
            <person name="Munson K."/>
            <person name="Nelson B."/>
            <person name="Raja A."/>
            <person name="Underwood J."/>
            <person name="Diekhans M."/>
            <person name="Fiddes I."/>
            <person name="Haussler D."/>
            <person name="Eichler E."/>
        </authorList>
    </citation>
    <scope>NUCLEOTIDE SEQUENCE [LARGE SCALE GENOMIC DNA]</scope>
    <source>
        <strain evidence="1">Yerkes chimp pedigree #C0471</strain>
    </source>
</reference>
<evidence type="ECO:0000313" key="1">
    <source>
        <dbReference type="EMBL" id="PNI10626.1"/>
    </source>
</evidence>
<evidence type="ECO:0000313" key="2">
    <source>
        <dbReference type="Proteomes" id="UP000236370"/>
    </source>
</evidence>
<feature type="non-terminal residue" evidence="1">
    <location>
        <position position="1"/>
    </location>
</feature>
<proteinExistence type="predicted"/>
<sequence>QQCGRQELHLQAGFHDGENTWSRPAVICSYHVSLHSGYAAT</sequence>
<dbReference type="AlphaFoldDB" id="A0A2J8IJD2"/>
<comment type="caution">
    <text evidence="1">The sequence shown here is derived from an EMBL/GenBank/DDBJ whole genome shotgun (WGS) entry which is preliminary data.</text>
</comment>
<gene>
    <name evidence="1" type="ORF">CK820_G0057056</name>
</gene>
<organism evidence="1 2">
    <name type="scientific">Pan troglodytes</name>
    <name type="common">Chimpanzee</name>
    <dbReference type="NCBI Taxonomy" id="9598"/>
    <lineage>
        <taxon>Eukaryota</taxon>
        <taxon>Metazoa</taxon>
        <taxon>Chordata</taxon>
        <taxon>Craniata</taxon>
        <taxon>Vertebrata</taxon>
        <taxon>Euteleostomi</taxon>
        <taxon>Mammalia</taxon>
        <taxon>Eutheria</taxon>
        <taxon>Euarchontoglires</taxon>
        <taxon>Primates</taxon>
        <taxon>Haplorrhini</taxon>
        <taxon>Catarrhini</taxon>
        <taxon>Hominidae</taxon>
        <taxon>Pan</taxon>
    </lineage>
</organism>
<protein>
    <submittedName>
        <fullName evidence="1">Uncharacterized protein</fullName>
    </submittedName>
</protein>
<dbReference type="EMBL" id="NBAG03003644">
    <property type="protein sequence ID" value="PNI10626.1"/>
    <property type="molecule type" value="Genomic_DNA"/>
</dbReference>